<comment type="similarity">
    <text evidence="7">Belongs to the UvrC family.</text>
</comment>
<dbReference type="SUPFAM" id="SSF47781">
    <property type="entry name" value="RuvA domain 2-like"/>
    <property type="match status" value="1"/>
</dbReference>
<keyword evidence="1 7" id="KW-0963">Cytoplasm</keyword>
<keyword evidence="4 7" id="KW-0267">Excision nuclease</keyword>
<dbReference type="Gene3D" id="3.30.420.340">
    <property type="entry name" value="UvrC, RNAse H endonuclease domain"/>
    <property type="match status" value="1"/>
</dbReference>
<comment type="subunit">
    <text evidence="7">Interacts with UvrB in an incision complex.</text>
</comment>
<evidence type="ECO:0000256" key="1">
    <source>
        <dbReference type="ARBA" id="ARBA00022490"/>
    </source>
</evidence>
<dbReference type="GO" id="GO:0009381">
    <property type="term" value="F:excinuclease ABC activity"/>
    <property type="evidence" value="ECO:0007669"/>
    <property type="project" value="UniProtKB-UniRule"/>
</dbReference>
<evidence type="ECO:0000256" key="4">
    <source>
        <dbReference type="ARBA" id="ARBA00022881"/>
    </source>
</evidence>
<dbReference type="SUPFAM" id="SSF46600">
    <property type="entry name" value="C-terminal UvrC-binding domain of UvrB"/>
    <property type="match status" value="1"/>
</dbReference>
<dbReference type="GO" id="GO:0009432">
    <property type="term" value="P:SOS response"/>
    <property type="evidence" value="ECO:0007669"/>
    <property type="project" value="UniProtKB-UniRule"/>
</dbReference>
<keyword evidence="5 7" id="KW-0234">DNA repair</keyword>
<dbReference type="FunFam" id="3.40.1440.10:FF:000001">
    <property type="entry name" value="UvrABC system protein C"/>
    <property type="match status" value="1"/>
</dbReference>
<dbReference type="KEGG" id="sbf:JCM31447_23730"/>
<comment type="subcellular location">
    <subcellularLocation>
        <location evidence="7">Cytoplasm</location>
    </subcellularLocation>
</comment>
<proteinExistence type="inferred from homology"/>
<evidence type="ECO:0000259" key="9">
    <source>
        <dbReference type="PROSITE" id="PS50164"/>
    </source>
</evidence>
<dbReference type="RefSeq" id="WP_130610729.1">
    <property type="nucleotide sequence ID" value="NZ_AP019368.1"/>
</dbReference>
<gene>
    <name evidence="7" type="primary">uvrC</name>
    <name evidence="11" type="ORF">JCM31447_23730</name>
</gene>
<keyword evidence="12" id="KW-1185">Reference proteome</keyword>
<sequence length="673" mass="78439">MNFQAPQKITLEMRLQLLREKLAHVPQKPGVYLHKGKEGEILYVGKAKALNARLKSYFTGFERQTPKTKALVEKIFDFEVIVTENEYESLILECNLIKHNLPNYNILLRDDKTYPYIRIDMHEDWPRVITTRKRKKDGALYFGPFSISGQIQQLMGIFNRFFPLVKCTPSFFKSVTRPCNYYDIKRCLGPCKLPVKKEEYLLHLNAVINILNGKYKDISKLIKENMLKSADNLEFEKAALYREQLKALEALSNQQSVTLNENIELDIIGSYWNEELVTFYITNIREGKVVGGYPNVVEHLVEEPEFEEQRDHLKSEKSRIYSSFISQYYENKFIPKSILFSKILNLDEYLLLDEYLFQKKNKENKSIEKNQPILFLTKEEYFKKTKINNKIDEKKVGDLISLSNQNAENKFHEQAKIDEFSHKMLSALMTLLNLNSLPAWIECFDISTFQGSQTVASQVVFKNGRASKKDYRKYIIKDLVGKNDDFASLREVMRRRFKESEKEKIPDLLIIDGGEPQIREVAWLLNSLGIKSIPLVGIAKSRVKNNFFDKDLQKSSERLVVPKRNAENEIVPNEHPDTIMLENGSLEYRLVTQMRDEAHRFAITFHRKKRDSSSMKSLLSEIKGLGPKRRKKLIEAFPNLKEILNEKIESIVQKTGIPLHIIQNICDKLKEIS</sequence>
<feature type="domain" description="UVR" evidence="8">
    <location>
        <begin position="216"/>
        <end position="251"/>
    </location>
</feature>
<evidence type="ECO:0000313" key="11">
    <source>
        <dbReference type="EMBL" id="BBH53920.1"/>
    </source>
</evidence>
<dbReference type="EMBL" id="AP019368">
    <property type="protein sequence ID" value="BBH53920.1"/>
    <property type="molecule type" value="Genomic_DNA"/>
</dbReference>
<dbReference type="PROSITE" id="PS50164">
    <property type="entry name" value="GIY_YIG"/>
    <property type="match status" value="1"/>
</dbReference>
<dbReference type="InterPro" id="IPR050066">
    <property type="entry name" value="UvrABC_protein_C"/>
</dbReference>
<dbReference type="Pfam" id="PF02151">
    <property type="entry name" value="UVR"/>
    <property type="match status" value="1"/>
</dbReference>
<dbReference type="HAMAP" id="MF_00203">
    <property type="entry name" value="UvrC"/>
    <property type="match status" value="1"/>
</dbReference>
<dbReference type="InterPro" id="IPR038476">
    <property type="entry name" value="UvrC_RNase_H_dom_sf"/>
</dbReference>
<dbReference type="PROSITE" id="PS50165">
    <property type="entry name" value="UVRC"/>
    <property type="match status" value="1"/>
</dbReference>
<dbReference type="PROSITE" id="PS50151">
    <property type="entry name" value="UVR"/>
    <property type="match status" value="1"/>
</dbReference>
<dbReference type="SMART" id="SM00465">
    <property type="entry name" value="GIYc"/>
    <property type="match status" value="1"/>
</dbReference>
<dbReference type="CDD" id="cd10434">
    <property type="entry name" value="GIY-YIG_UvrC_Cho"/>
    <property type="match status" value="1"/>
</dbReference>
<dbReference type="InterPro" id="IPR010994">
    <property type="entry name" value="RuvA_2-like"/>
</dbReference>
<dbReference type="Pfam" id="PF22920">
    <property type="entry name" value="UvrC_RNaseH"/>
    <property type="match status" value="1"/>
</dbReference>
<dbReference type="PANTHER" id="PTHR30562">
    <property type="entry name" value="UVRC/OXIDOREDUCTASE"/>
    <property type="match status" value="1"/>
</dbReference>
<evidence type="ECO:0000259" key="10">
    <source>
        <dbReference type="PROSITE" id="PS50165"/>
    </source>
</evidence>
<dbReference type="Proteomes" id="UP000291236">
    <property type="component" value="Chromosome"/>
</dbReference>
<evidence type="ECO:0000256" key="6">
    <source>
        <dbReference type="ARBA" id="ARBA00023236"/>
    </source>
</evidence>
<dbReference type="InterPro" id="IPR036876">
    <property type="entry name" value="UVR_dom_sf"/>
</dbReference>
<evidence type="ECO:0000259" key="8">
    <source>
        <dbReference type="PROSITE" id="PS50151"/>
    </source>
</evidence>
<dbReference type="Pfam" id="PF14520">
    <property type="entry name" value="HHH_5"/>
    <property type="match status" value="1"/>
</dbReference>
<dbReference type="GO" id="GO:0005737">
    <property type="term" value="C:cytoplasm"/>
    <property type="evidence" value="ECO:0007669"/>
    <property type="project" value="UniProtKB-SubCell"/>
</dbReference>
<dbReference type="PANTHER" id="PTHR30562:SF1">
    <property type="entry name" value="UVRABC SYSTEM PROTEIN C"/>
    <property type="match status" value="1"/>
</dbReference>
<evidence type="ECO:0000256" key="5">
    <source>
        <dbReference type="ARBA" id="ARBA00023204"/>
    </source>
</evidence>
<dbReference type="AlphaFoldDB" id="A0A4P2VP57"/>
<dbReference type="Gene3D" id="4.10.860.10">
    <property type="entry name" value="UVR domain"/>
    <property type="match status" value="1"/>
</dbReference>
<dbReference type="GO" id="GO:0009380">
    <property type="term" value="C:excinuclease repair complex"/>
    <property type="evidence" value="ECO:0007669"/>
    <property type="project" value="InterPro"/>
</dbReference>
<dbReference type="Pfam" id="PF08459">
    <property type="entry name" value="UvrC_RNaseH_dom"/>
    <property type="match status" value="1"/>
</dbReference>
<keyword evidence="2 7" id="KW-0227">DNA damage</keyword>
<feature type="domain" description="UvrC family homology region profile" evidence="10">
    <location>
        <begin position="267"/>
        <end position="521"/>
    </location>
</feature>
<dbReference type="InterPro" id="IPR000305">
    <property type="entry name" value="GIY-YIG_endonuc"/>
</dbReference>
<dbReference type="OrthoDB" id="5287605at2"/>
<name>A0A4P2VP57_FLUSA</name>
<dbReference type="InterPro" id="IPR001162">
    <property type="entry name" value="UvrC_RNase_H_dom"/>
</dbReference>
<dbReference type="InterPro" id="IPR004791">
    <property type="entry name" value="UvrC"/>
</dbReference>
<evidence type="ECO:0000256" key="3">
    <source>
        <dbReference type="ARBA" id="ARBA00022769"/>
    </source>
</evidence>
<feature type="domain" description="GIY-YIG" evidence="9">
    <location>
        <begin position="27"/>
        <end position="106"/>
    </location>
</feature>
<evidence type="ECO:0000313" key="12">
    <source>
        <dbReference type="Proteomes" id="UP000291236"/>
    </source>
</evidence>
<comment type="function">
    <text evidence="7">The UvrABC repair system catalyzes the recognition and processing of DNA lesions. UvrC both incises the 5' and 3' sides of the lesion. The N-terminal half is responsible for the 3' incision and the C-terminal half is responsible for the 5' incision.</text>
</comment>
<organism evidence="11 12">
    <name type="scientific">Fluviispira sanaruensis</name>
    <dbReference type="NCBI Taxonomy" id="2493639"/>
    <lineage>
        <taxon>Bacteria</taxon>
        <taxon>Pseudomonadati</taxon>
        <taxon>Bdellovibrionota</taxon>
        <taxon>Oligoflexia</taxon>
        <taxon>Silvanigrellales</taxon>
        <taxon>Silvanigrellaceae</taxon>
        <taxon>Fluviispira</taxon>
    </lineage>
</organism>
<evidence type="ECO:0000256" key="2">
    <source>
        <dbReference type="ARBA" id="ARBA00022763"/>
    </source>
</evidence>
<dbReference type="Gene3D" id="3.40.1440.10">
    <property type="entry name" value="GIY-YIG endonuclease"/>
    <property type="match status" value="1"/>
</dbReference>
<dbReference type="InterPro" id="IPR035901">
    <property type="entry name" value="GIY-YIG_endonuc_sf"/>
</dbReference>
<keyword evidence="3 7" id="KW-0228">DNA excision</keyword>
<reference evidence="11 12" key="1">
    <citation type="submission" date="2018-12" db="EMBL/GenBank/DDBJ databases">
        <title>Rubrispira sanarue gen. nov., sp., nov., a member of the order Silvanigrellales, isolated from a brackish lake in Hamamatsu Japan.</title>
        <authorList>
            <person name="Maejima Y."/>
            <person name="Iino T."/>
            <person name="Muraguchi Y."/>
            <person name="Fukuda K."/>
            <person name="Nojiri H."/>
            <person name="Ohkuma M."/>
            <person name="Moriuchi R."/>
            <person name="Dohra H."/>
            <person name="Kimbara K."/>
            <person name="Shintani M."/>
        </authorList>
    </citation>
    <scope>NUCLEOTIDE SEQUENCE [LARGE SCALE GENOMIC DNA]</scope>
    <source>
        <strain evidence="11 12">RF1110005</strain>
    </source>
</reference>
<dbReference type="InterPro" id="IPR047296">
    <property type="entry name" value="GIY-YIG_UvrC_Cho"/>
</dbReference>
<dbReference type="InterPro" id="IPR001943">
    <property type="entry name" value="UVR_dom"/>
</dbReference>
<dbReference type="NCBIfam" id="TIGR00194">
    <property type="entry name" value="uvrC"/>
    <property type="match status" value="1"/>
</dbReference>
<dbReference type="Gene3D" id="1.10.150.20">
    <property type="entry name" value="5' to 3' exonuclease, C-terminal subdomain"/>
    <property type="match status" value="1"/>
</dbReference>
<dbReference type="GO" id="GO:0006289">
    <property type="term" value="P:nucleotide-excision repair"/>
    <property type="evidence" value="ECO:0007669"/>
    <property type="project" value="UniProtKB-UniRule"/>
</dbReference>
<evidence type="ECO:0000256" key="7">
    <source>
        <dbReference type="HAMAP-Rule" id="MF_00203"/>
    </source>
</evidence>
<dbReference type="SUPFAM" id="SSF82771">
    <property type="entry name" value="GIY-YIG endonuclease"/>
    <property type="match status" value="1"/>
</dbReference>
<accession>A0A4P2VP57</accession>
<dbReference type="GO" id="GO:0003677">
    <property type="term" value="F:DNA binding"/>
    <property type="evidence" value="ECO:0007669"/>
    <property type="project" value="UniProtKB-UniRule"/>
</dbReference>
<protein>
    <recommendedName>
        <fullName evidence="7">UvrABC system protein C</fullName>
        <shortName evidence="7">Protein UvrC</shortName>
    </recommendedName>
    <alternativeName>
        <fullName evidence="7">Excinuclease ABC subunit C</fullName>
    </alternativeName>
</protein>
<keyword evidence="6 7" id="KW-0742">SOS response</keyword>
<dbReference type="Pfam" id="PF01541">
    <property type="entry name" value="GIY-YIG"/>
    <property type="match status" value="1"/>
</dbReference>